<evidence type="ECO:0000256" key="1">
    <source>
        <dbReference type="SAM" id="MobiDB-lite"/>
    </source>
</evidence>
<reference evidence="2 3" key="1">
    <citation type="submission" date="2020-10" db="EMBL/GenBank/DDBJ databases">
        <title>Whole genome sequence of oil-degrading bacteria Rhodococcus pyridinivorans strain 5Ap.</title>
        <authorList>
            <person name="Akhremchuk A.E."/>
            <person name="Valentovich L.N."/>
            <person name="Charniauskaya M.I."/>
            <person name="Bukliarevich H.A."/>
            <person name="Titok M.A."/>
        </authorList>
    </citation>
    <scope>NUCLEOTIDE SEQUENCE [LARGE SCALE GENOMIC DNA]</scope>
    <source>
        <strain evidence="2 3">5Ap</strain>
    </source>
</reference>
<name>A0A7M2XPJ3_9NOCA</name>
<evidence type="ECO:0000313" key="2">
    <source>
        <dbReference type="EMBL" id="QOV99537.1"/>
    </source>
</evidence>
<organism evidence="2 3">
    <name type="scientific">Rhodococcus pyridinivorans</name>
    <dbReference type="NCBI Taxonomy" id="103816"/>
    <lineage>
        <taxon>Bacteria</taxon>
        <taxon>Bacillati</taxon>
        <taxon>Actinomycetota</taxon>
        <taxon>Actinomycetes</taxon>
        <taxon>Mycobacteriales</taxon>
        <taxon>Nocardiaceae</taxon>
        <taxon>Rhodococcus</taxon>
    </lineage>
</organism>
<gene>
    <name evidence="2" type="ORF">INP59_03810</name>
</gene>
<dbReference type="EMBL" id="CP063450">
    <property type="protein sequence ID" value="QOV99537.1"/>
    <property type="molecule type" value="Genomic_DNA"/>
</dbReference>
<keyword evidence="3" id="KW-1185">Reference proteome</keyword>
<sequence>MSDFQVYVGGQLRAAWTLAVLRSPDLTAAQKNVLTALREFSNYRTGDEARPGLVLLAAASGVSRATVADALKAGIAAGFIEQTRRGGGRSGGPKSASEYRLLIPASVVDECQKLLGRGAVSDDPEAGMSPAHLTNSVSNESGAPDSFTNNESSLPDGYFLNESGAPDGFHGNESRFGVNESGAPDATSHTHQGYKGLRKVSNSLGEPSPTTPSQNSHQHTHRPASADASTDALGPRPEPRCSTHLLDSNPPACRRCATARLNAESWDHAHAEYKRQIGRIRNAEIAACGRCDEFGWILDYEHGRDTRCDHRPELKLVGQ</sequence>
<accession>A0A7M2XPJ3</accession>
<feature type="compositionally biased region" description="Polar residues" evidence="1">
    <location>
        <begin position="132"/>
        <end position="153"/>
    </location>
</feature>
<evidence type="ECO:0008006" key="4">
    <source>
        <dbReference type="Google" id="ProtNLM"/>
    </source>
</evidence>
<evidence type="ECO:0000313" key="3">
    <source>
        <dbReference type="Proteomes" id="UP000593818"/>
    </source>
</evidence>
<proteinExistence type="predicted"/>
<feature type="region of interest" description="Disordered" evidence="1">
    <location>
        <begin position="118"/>
        <end position="245"/>
    </location>
</feature>
<dbReference type="RefSeq" id="WP_193903168.1">
    <property type="nucleotide sequence ID" value="NZ_CP063450.1"/>
</dbReference>
<dbReference type="Proteomes" id="UP000593818">
    <property type="component" value="Chromosome"/>
</dbReference>
<protein>
    <recommendedName>
        <fullName evidence="4">Helix-turn-helix protein</fullName>
    </recommendedName>
</protein>
<dbReference type="AlphaFoldDB" id="A0A7M2XPJ3"/>